<name>A0A366QTH6_9HYPO</name>
<feature type="compositionally biased region" description="Low complexity" evidence="1">
    <location>
        <begin position="106"/>
        <end position="118"/>
    </location>
</feature>
<feature type="compositionally biased region" description="Polar residues" evidence="1">
    <location>
        <begin position="161"/>
        <end position="171"/>
    </location>
</feature>
<proteinExistence type="predicted"/>
<reference evidence="2 3" key="1">
    <citation type="submission" date="2018-06" db="EMBL/GenBank/DDBJ databases">
        <title>Fusarium incarnatum-equiseti species complex species 28.</title>
        <authorList>
            <person name="Gardiner D.M."/>
        </authorList>
    </citation>
    <scope>NUCLEOTIDE SEQUENCE [LARGE SCALE GENOMIC DNA]</scope>
    <source>
        <strain evidence="2 3">FIESC_28</strain>
    </source>
</reference>
<protein>
    <submittedName>
        <fullName evidence="2">Uncharacterized protein</fullName>
    </submittedName>
</protein>
<sequence>MLSLRYHILNWALSLMTIPLAMFRKSLVNSGLMHKLIDDIHCPAIGLTIYFLTLWLLKARETAKQEQEQETHSDQVAFSGNVAPAELEAIAPADVHELEAEVPISTNTNGNCNGNGNARSKKRRKRGKKGNANGKQNRNSSSHNGKAQQFNGNRIPPRNKTPAQDTAPSNTTAQLNAIAARRLRNTSIGRIEYMKQSVIRLIEQRIHVLYPINLVLLFTSDELPGLGAYSESRYCRMAARVLVTFTILGTVEPWRRTRWDIEMCGLGMLTYCCAFCGQGPSPWASITMGAISLSIVGSIIELLLCLKTGRWICWPSLWLASDIGQFDTLVRISALSPLIDIVETAIYAITPYVVPAWYQSRRDLMEKPL</sequence>
<organism evidence="2 3">
    <name type="scientific">Fusarium coffeatum</name>
    <dbReference type="NCBI Taxonomy" id="231269"/>
    <lineage>
        <taxon>Eukaryota</taxon>
        <taxon>Fungi</taxon>
        <taxon>Dikarya</taxon>
        <taxon>Ascomycota</taxon>
        <taxon>Pezizomycotina</taxon>
        <taxon>Sordariomycetes</taxon>
        <taxon>Hypocreomycetidae</taxon>
        <taxon>Hypocreales</taxon>
        <taxon>Nectriaceae</taxon>
        <taxon>Fusarium</taxon>
        <taxon>Fusarium incarnatum-equiseti species complex</taxon>
    </lineage>
</organism>
<feature type="compositionally biased region" description="Low complexity" evidence="1">
    <location>
        <begin position="130"/>
        <end position="139"/>
    </location>
</feature>
<comment type="caution">
    <text evidence="2">The sequence shown here is derived from an EMBL/GenBank/DDBJ whole genome shotgun (WGS) entry which is preliminary data.</text>
</comment>
<keyword evidence="3" id="KW-1185">Reference proteome</keyword>
<dbReference type="RefSeq" id="XP_031011433.1">
    <property type="nucleotide sequence ID" value="XM_031164481.1"/>
</dbReference>
<evidence type="ECO:0000313" key="2">
    <source>
        <dbReference type="EMBL" id="RBR08157.1"/>
    </source>
</evidence>
<evidence type="ECO:0000256" key="1">
    <source>
        <dbReference type="SAM" id="MobiDB-lite"/>
    </source>
</evidence>
<feature type="compositionally biased region" description="Basic residues" evidence="1">
    <location>
        <begin position="119"/>
        <end position="129"/>
    </location>
</feature>
<dbReference type="Proteomes" id="UP000253153">
    <property type="component" value="Unassembled WGS sequence"/>
</dbReference>
<evidence type="ECO:0000313" key="3">
    <source>
        <dbReference type="Proteomes" id="UP000253153"/>
    </source>
</evidence>
<dbReference type="AlphaFoldDB" id="A0A366QTH6"/>
<feature type="region of interest" description="Disordered" evidence="1">
    <location>
        <begin position="102"/>
        <end position="171"/>
    </location>
</feature>
<dbReference type="OrthoDB" id="5057786at2759"/>
<dbReference type="GeneID" id="41999777"/>
<feature type="compositionally biased region" description="Polar residues" evidence="1">
    <location>
        <begin position="140"/>
        <end position="152"/>
    </location>
</feature>
<accession>A0A366QTH6</accession>
<dbReference type="EMBL" id="QKXC01000292">
    <property type="protein sequence ID" value="RBR08157.1"/>
    <property type="molecule type" value="Genomic_DNA"/>
</dbReference>
<gene>
    <name evidence="2" type="ORF">FIESC28_10349</name>
</gene>